<dbReference type="AlphaFoldDB" id="A0A0V1FU62"/>
<reference evidence="1 2" key="1">
    <citation type="submission" date="2015-01" db="EMBL/GenBank/DDBJ databases">
        <title>Evolution of Trichinella species and genotypes.</title>
        <authorList>
            <person name="Korhonen P.K."/>
            <person name="Edoardo P."/>
            <person name="Giuseppe L.R."/>
            <person name="Gasser R.B."/>
        </authorList>
    </citation>
    <scope>NUCLEOTIDE SEQUENCE [LARGE SCALE GENOMIC DNA]</scope>
    <source>
        <strain evidence="1">ISS470</strain>
    </source>
</reference>
<protein>
    <submittedName>
        <fullName evidence="1">Uncharacterized protein</fullName>
    </submittedName>
</protein>
<evidence type="ECO:0000313" key="1">
    <source>
        <dbReference type="EMBL" id="KRY89562.1"/>
    </source>
</evidence>
<keyword evidence="2" id="KW-1185">Reference proteome</keyword>
<accession>A0A0V1FU62</accession>
<dbReference type="OrthoDB" id="5920616at2759"/>
<dbReference type="EMBL" id="JYDT01000030">
    <property type="protein sequence ID" value="KRY89562.1"/>
    <property type="molecule type" value="Genomic_DNA"/>
</dbReference>
<gene>
    <name evidence="1" type="ORF">T4D_14390</name>
</gene>
<evidence type="ECO:0000313" key="2">
    <source>
        <dbReference type="Proteomes" id="UP000054995"/>
    </source>
</evidence>
<comment type="caution">
    <text evidence="1">The sequence shown here is derived from an EMBL/GenBank/DDBJ whole genome shotgun (WGS) entry which is preliminary data.</text>
</comment>
<organism evidence="1 2">
    <name type="scientific">Trichinella pseudospiralis</name>
    <name type="common">Parasitic roundworm</name>
    <dbReference type="NCBI Taxonomy" id="6337"/>
    <lineage>
        <taxon>Eukaryota</taxon>
        <taxon>Metazoa</taxon>
        <taxon>Ecdysozoa</taxon>
        <taxon>Nematoda</taxon>
        <taxon>Enoplea</taxon>
        <taxon>Dorylaimia</taxon>
        <taxon>Trichinellida</taxon>
        <taxon>Trichinellidae</taxon>
        <taxon>Trichinella</taxon>
    </lineage>
</organism>
<sequence length="85" mass="9528">MEFNLAWLAQSVEHGTLNPRVVGSSPTSGVLLLSDLYYLYLIFISQLTVSSVQDNYTIKTNIIYEKSKATLISKLFKKAKSKAQI</sequence>
<proteinExistence type="predicted"/>
<name>A0A0V1FU62_TRIPS</name>
<dbReference type="Proteomes" id="UP000054995">
    <property type="component" value="Unassembled WGS sequence"/>
</dbReference>
<dbReference type="AntiFam" id="ANF00010">
    <property type="entry name" value="tRNA translation"/>
</dbReference>